<accession>A0A2T0KB02</accession>
<protein>
    <submittedName>
        <fullName evidence="1">Uncharacterized protein</fullName>
    </submittedName>
</protein>
<dbReference type="EMBL" id="PVMZ01000008">
    <property type="protein sequence ID" value="PRX20373.1"/>
    <property type="molecule type" value="Genomic_DNA"/>
</dbReference>
<dbReference type="OrthoDB" id="4939521at2"/>
<name>A0A2T0KB02_9ACTN</name>
<dbReference type="Proteomes" id="UP000239415">
    <property type="component" value="Unassembled WGS sequence"/>
</dbReference>
<evidence type="ECO:0000313" key="1">
    <source>
        <dbReference type="EMBL" id="PRX20373.1"/>
    </source>
</evidence>
<reference evidence="1 2" key="1">
    <citation type="submission" date="2018-03" db="EMBL/GenBank/DDBJ databases">
        <title>Genomic Encyclopedia of Archaeal and Bacterial Type Strains, Phase II (KMG-II): from individual species to whole genera.</title>
        <authorList>
            <person name="Goeker M."/>
        </authorList>
    </citation>
    <scope>NUCLEOTIDE SEQUENCE [LARGE SCALE GENOMIC DNA]</scope>
    <source>
        <strain evidence="1 2">DSM 43146</strain>
    </source>
</reference>
<dbReference type="AlphaFoldDB" id="A0A2T0KB02"/>
<keyword evidence="2" id="KW-1185">Reference proteome</keyword>
<proteinExistence type="predicted"/>
<organism evidence="1 2">
    <name type="scientific">Actinoplanes italicus</name>
    <dbReference type="NCBI Taxonomy" id="113567"/>
    <lineage>
        <taxon>Bacteria</taxon>
        <taxon>Bacillati</taxon>
        <taxon>Actinomycetota</taxon>
        <taxon>Actinomycetes</taxon>
        <taxon>Micromonosporales</taxon>
        <taxon>Micromonosporaceae</taxon>
        <taxon>Actinoplanes</taxon>
    </lineage>
</organism>
<comment type="caution">
    <text evidence="1">The sequence shown here is derived from an EMBL/GenBank/DDBJ whole genome shotgun (WGS) entry which is preliminary data.</text>
</comment>
<dbReference type="RefSeq" id="WP_146169240.1">
    <property type="nucleotide sequence ID" value="NZ_BOMO01000128.1"/>
</dbReference>
<evidence type="ECO:0000313" key="2">
    <source>
        <dbReference type="Proteomes" id="UP000239415"/>
    </source>
</evidence>
<gene>
    <name evidence="1" type="ORF">CLV67_108171</name>
</gene>
<sequence length="258" mass="28474">MGVRDGVPWLHDEYWIVGDLWLRRGRAVRSNDAEVVGIAKLLGRSADSITWRVGNFASTDNPGSGPKPISGKPLEKWKKLRGNRAALARAVAEAEARMALLTGQHVPGPDGTNVRIVPPEVPNQKPVAVVTQKAAREAEQAEAVLRERFRRWRDPKGRRLLGISIDTPASTLRVDLYDPAASLLIEVKAKADRDPLRFAVGQLYDYRRYLNFEVSLAVLVPRRPSDDLMGLLRTADIGAIWPHAASFADSEGGRYLSA</sequence>